<name>A0A2G1QKX2_9HYPH</name>
<dbReference type="Proteomes" id="UP000221168">
    <property type="component" value="Unassembled WGS sequence"/>
</dbReference>
<evidence type="ECO:0000313" key="2">
    <source>
        <dbReference type="Proteomes" id="UP000221168"/>
    </source>
</evidence>
<dbReference type="InterPro" id="IPR006356">
    <property type="entry name" value="HAD-SF_hydro_IIA_hyp3"/>
</dbReference>
<dbReference type="PANTHER" id="PTHR19288:SF90">
    <property type="entry name" value="OS08G0542600 PROTEIN"/>
    <property type="match status" value="1"/>
</dbReference>
<dbReference type="AlphaFoldDB" id="A0A2G1QKX2"/>
<dbReference type="NCBIfam" id="TIGR01459">
    <property type="entry name" value="HAD-SF-IIA-hyp4"/>
    <property type="match status" value="1"/>
</dbReference>
<dbReference type="GO" id="GO:0005737">
    <property type="term" value="C:cytoplasm"/>
    <property type="evidence" value="ECO:0007669"/>
    <property type="project" value="TreeGrafter"/>
</dbReference>
<dbReference type="SUPFAM" id="SSF56784">
    <property type="entry name" value="HAD-like"/>
    <property type="match status" value="1"/>
</dbReference>
<dbReference type="InterPro" id="IPR036412">
    <property type="entry name" value="HAD-like_sf"/>
</dbReference>
<dbReference type="RefSeq" id="WP_099307645.1">
    <property type="nucleotide sequence ID" value="NZ_PDVP01000012.1"/>
</dbReference>
<keyword evidence="1" id="KW-0378">Hydrolase</keyword>
<evidence type="ECO:0000313" key="1">
    <source>
        <dbReference type="EMBL" id="PHP65858.1"/>
    </source>
</evidence>
<keyword evidence="2" id="KW-1185">Reference proteome</keyword>
<sequence length="285" mass="30128">MSPETGTSSRIGLAGLVGRHGTFFVDQFGVLHDGTLAYPGAIDALAHMTRAGCTVVLLSNSGKRAASNIKRLNTLGFAPDTYSAFVSSGEVAWHILKRELDSGQMASGSRCLLVARDDDRSAIEGLGFVDAVDGADADVILLSGSRGDRITMADYEALLAPAARRGIPCLCTNPDKIMLTPTGPHFGAGAIADAYEAMGGPVRWIGKPYPEMYRFALDMFGAAPSPDICCIGDSIEHDIAGGAGLGLTTALVRSGILADMDERELERLYAEHGARPDYTIDRFAM</sequence>
<comment type="caution">
    <text evidence="1">The sequence shown here is derived from an EMBL/GenBank/DDBJ whole genome shotgun (WGS) entry which is preliminary data.</text>
</comment>
<organism evidence="1 2">
    <name type="scientific">Zhengella mangrovi</name>
    <dbReference type="NCBI Taxonomy" id="1982044"/>
    <lineage>
        <taxon>Bacteria</taxon>
        <taxon>Pseudomonadati</taxon>
        <taxon>Pseudomonadota</taxon>
        <taxon>Alphaproteobacteria</taxon>
        <taxon>Hyphomicrobiales</taxon>
        <taxon>Notoacmeibacteraceae</taxon>
        <taxon>Zhengella</taxon>
    </lineage>
</organism>
<dbReference type="OrthoDB" id="9791073at2"/>
<gene>
    <name evidence="1" type="ORF">CSC94_17420</name>
</gene>
<dbReference type="PANTHER" id="PTHR19288">
    <property type="entry name" value="4-NITROPHENYLPHOSPHATASE-RELATED"/>
    <property type="match status" value="1"/>
</dbReference>
<proteinExistence type="predicted"/>
<dbReference type="NCBIfam" id="TIGR01460">
    <property type="entry name" value="HAD-SF-IIA"/>
    <property type="match status" value="1"/>
</dbReference>
<accession>A0A2G1QKX2</accession>
<dbReference type="GO" id="GO:0016791">
    <property type="term" value="F:phosphatase activity"/>
    <property type="evidence" value="ECO:0007669"/>
    <property type="project" value="TreeGrafter"/>
</dbReference>
<dbReference type="InterPro" id="IPR023214">
    <property type="entry name" value="HAD_sf"/>
</dbReference>
<protein>
    <submittedName>
        <fullName evidence="1">TIGR01459 family HAD-type hydrolase</fullName>
    </submittedName>
</protein>
<dbReference type="Pfam" id="PF13344">
    <property type="entry name" value="Hydrolase_6"/>
    <property type="match status" value="1"/>
</dbReference>
<dbReference type="Pfam" id="PF13242">
    <property type="entry name" value="Hydrolase_like"/>
    <property type="match status" value="1"/>
</dbReference>
<reference evidence="1 2" key="1">
    <citation type="submission" date="2017-10" db="EMBL/GenBank/DDBJ databases">
        <title>Sedimentibacterium mangrovi gen. nov., sp. nov., a novel member of family Phyllobacteriacea isolated from mangrove sediment.</title>
        <authorList>
            <person name="Liao H."/>
            <person name="Tian Y."/>
        </authorList>
    </citation>
    <scope>NUCLEOTIDE SEQUENCE [LARGE SCALE GENOMIC DNA]</scope>
    <source>
        <strain evidence="1 2">X9-2-2</strain>
    </source>
</reference>
<dbReference type="EMBL" id="PDVP01000012">
    <property type="protein sequence ID" value="PHP65858.1"/>
    <property type="molecule type" value="Genomic_DNA"/>
</dbReference>
<dbReference type="Gene3D" id="3.40.50.1000">
    <property type="entry name" value="HAD superfamily/HAD-like"/>
    <property type="match status" value="2"/>
</dbReference>
<dbReference type="InterPro" id="IPR006357">
    <property type="entry name" value="HAD-SF_hydro_IIA"/>
</dbReference>